<dbReference type="GeneID" id="6759015"/>
<dbReference type="RefSeq" id="XP_002117756.1">
    <property type="nucleotide sequence ID" value="XM_002117720.1"/>
</dbReference>
<dbReference type="InParanoid" id="B3SC27"/>
<name>B3SC27_TRIAD</name>
<proteinExistence type="predicted"/>
<evidence type="ECO:0000313" key="1">
    <source>
        <dbReference type="EMBL" id="EDV19732.1"/>
    </source>
</evidence>
<reference evidence="1 2" key="1">
    <citation type="journal article" date="2008" name="Nature">
        <title>The Trichoplax genome and the nature of placozoans.</title>
        <authorList>
            <person name="Srivastava M."/>
            <person name="Begovic E."/>
            <person name="Chapman J."/>
            <person name="Putnam N.H."/>
            <person name="Hellsten U."/>
            <person name="Kawashima T."/>
            <person name="Kuo A."/>
            <person name="Mitros T."/>
            <person name="Salamov A."/>
            <person name="Carpenter M.L."/>
            <person name="Signorovitch A.Y."/>
            <person name="Moreno M.A."/>
            <person name="Kamm K."/>
            <person name="Grimwood J."/>
            <person name="Schmutz J."/>
            <person name="Shapiro H."/>
            <person name="Grigoriev I.V."/>
            <person name="Buss L.W."/>
            <person name="Schierwater B."/>
            <person name="Dellaporta S.L."/>
            <person name="Rokhsar D.S."/>
        </authorList>
    </citation>
    <scope>NUCLEOTIDE SEQUENCE [LARGE SCALE GENOMIC DNA]</scope>
    <source>
        <strain evidence="1 2">Grell-BS-1999</strain>
    </source>
</reference>
<dbReference type="CTD" id="6759015"/>
<dbReference type="HOGENOM" id="CLU_700825_0_0_1"/>
<dbReference type="KEGG" id="tad:TRIADDRAFT_61827"/>
<accession>B3SC27</accession>
<gene>
    <name evidence="1" type="ORF">TRIADDRAFT_61827</name>
</gene>
<sequence length="394" mass="45491">MKRQEVRKYLKLINQSQDSELAVKSSIGPTINTIEGSRSVANKIYDISNFGNKRPEHLISNTSKAIPKHQIVTDKNTIILQKDEEVQKELKQYDAFQLQVGNDAAVDAVNKRNFGKPFIQTKNQRGTPLFIADYCSYTNSQNSDDLNSPKLSINQELHDVNSKRKLLFTRTAVSKNSHRILMMPDRFPVKNPPSTNNLMLNRRKDIKNERPTTAIKLPWNIEDKIHICLEKKCDNILNRNRYISTIKSNNLRQNRKSDVRPDPIFPVISHLVTAKKHSRFICNRNSRQNNSCPNTRTSSYVPSASGGMFRLNPAPMTKELKEKILLEKELYEADFAKEIKIDTVLQVLDLSDSIKSSVKSRINKNRKKTFRQNVRFSQNMIEIFEYWPHSPILP</sequence>
<dbReference type="AlphaFoldDB" id="B3SC27"/>
<protein>
    <submittedName>
        <fullName evidence="1">Uncharacterized protein</fullName>
    </submittedName>
</protein>
<organism evidence="1 2">
    <name type="scientific">Trichoplax adhaerens</name>
    <name type="common">Trichoplax reptans</name>
    <dbReference type="NCBI Taxonomy" id="10228"/>
    <lineage>
        <taxon>Eukaryota</taxon>
        <taxon>Metazoa</taxon>
        <taxon>Placozoa</taxon>
        <taxon>Uniplacotomia</taxon>
        <taxon>Trichoplacea</taxon>
        <taxon>Trichoplacidae</taxon>
        <taxon>Trichoplax</taxon>
    </lineage>
</organism>
<dbReference type="EMBL" id="DS985267">
    <property type="protein sequence ID" value="EDV19732.1"/>
    <property type="molecule type" value="Genomic_DNA"/>
</dbReference>
<dbReference type="Proteomes" id="UP000009022">
    <property type="component" value="Unassembled WGS sequence"/>
</dbReference>
<keyword evidence="2" id="KW-1185">Reference proteome</keyword>
<evidence type="ECO:0000313" key="2">
    <source>
        <dbReference type="Proteomes" id="UP000009022"/>
    </source>
</evidence>